<feature type="non-terminal residue" evidence="2">
    <location>
        <position position="1"/>
    </location>
</feature>
<feature type="compositionally biased region" description="Polar residues" evidence="1">
    <location>
        <begin position="183"/>
        <end position="192"/>
    </location>
</feature>
<organism evidence="2">
    <name type="scientific">Arion vulgaris</name>
    <dbReference type="NCBI Taxonomy" id="1028688"/>
    <lineage>
        <taxon>Eukaryota</taxon>
        <taxon>Metazoa</taxon>
        <taxon>Spiralia</taxon>
        <taxon>Lophotrochozoa</taxon>
        <taxon>Mollusca</taxon>
        <taxon>Gastropoda</taxon>
        <taxon>Heterobranchia</taxon>
        <taxon>Euthyneura</taxon>
        <taxon>Panpulmonata</taxon>
        <taxon>Eupulmonata</taxon>
        <taxon>Stylommatophora</taxon>
        <taxon>Helicina</taxon>
        <taxon>Arionoidea</taxon>
        <taxon>Arionidae</taxon>
        <taxon>Arion</taxon>
    </lineage>
</organism>
<feature type="compositionally biased region" description="Polar residues" evidence="1">
    <location>
        <begin position="148"/>
        <end position="168"/>
    </location>
</feature>
<evidence type="ECO:0000256" key="1">
    <source>
        <dbReference type="SAM" id="MobiDB-lite"/>
    </source>
</evidence>
<accession>A0A0B6Z107</accession>
<feature type="compositionally biased region" description="Basic and acidic residues" evidence="1">
    <location>
        <begin position="107"/>
        <end position="122"/>
    </location>
</feature>
<proteinExistence type="predicted"/>
<dbReference type="AlphaFoldDB" id="A0A0B6Z107"/>
<dbReference type="EMBL" id="HACG01015404">
    <property type="protein sequence ID" value="CEK62269.1"/>
    <property type="molecule type" value="Transcribed_RNA"/>
</dbReference>
<evidence type="ECO:0000313" key="2">
    <source>
        <dbReference type="EMBL" id="CEK62269.1"/>
    </source>
</evidence>
<feature type="compositionally biased region" description="Polar residues" evidence="1">
    <location>
        <begin position="47"/>
        <end position="66"/>
    </location>
</feature>
<protein>
    <submittedName>
        <fullName evidence="2">Uncharacterized protein</fullName>
    </submittedName>
</protein>
<feature type="region of interest" description="Disordered" evidence="1">
    <location>
        <begin position="1"/>
        <end position="192"/>
    </location>
</feature>
<feature type="compositionally biased region" description="Low complexity" evidence="1">
    <location>
        <begin position="128"/>
        <end position="142"/>
    </location>
</feature>
<reference evidence="2" key="1">
    <citation type="submission" date="2014-12" db="EMBL/GenBank/DDBJ databases">
        <title>Insight into the proteome of Arion vulgaris.</title>
        <authorList>
            <person name="Aradska J."/>
            <person name="Bulat T."/>
            <person name="Smidak R."/>
            <person name="Sarate P."/>
            <person name="Gangsoo J."/>
            <person name="Sialana F."/>
            <person name="Bilban M."/>
            <person name="Lubec G."/>
        </authorList>
    </citation>
    <scope>NUCLEOTIDE SEQUENCE</scope>
    <source>
        <tissue evidence="2">Skin</tissue>
    </source>
</reference>
<name>A0A0B6Z107_9EUPU</name>
<feature type="non-terminal residue" evidence="2">
    <location>
        <position position="192"/>
    </location>
</feature>
<gene>
    <name evidence="2" type="primary">ORF44703</name>
</gene>
<feature type="compositionally biased region" description="Low complexity" evidence="1">
    <location>
        <begin position="68"/>
        <end position="85"/>
    </location>
</feature>
<sequence length="192" mass="20689">DNSSQGNQERRLRSNRILHPSELATVKKGTPLYGQPSWWGEVEGDAASSSSSKLDGENSSKNSRPTNLGLKGSEGSGTTKSGAASRTVAMESEQIKRYSCPTYMEIPIKDDDSPERVDKVKDIPTPAKSVSSSLSKDSLSVSPELKQPNRNAKVQSCSPDVNPSTSFTIDLDDTERPPKKSLNIGSSISEFV</sequence>